<name>A0ABY1PQ76_9BACT</name>
<evidence type="ECO:0000313" key="2">
    <source>
        <dbReference type="Proteomes" id="UP001158067"/>
    </source>
</evidence>
<keyword evidence="2" id="KW-1185">Reference proteome</keyword>
<gene>
    <name evidence="1" type="ORF">SAMN06265222_101749</name>
</gene>
<dbReference type="Proteomes" id="UP001158067">
    <property type="component" value="Unassembled WGS sequence"/>
</dbReference>
<organism evidence="1 2">
    <name type="scientific">Neorhodopirellula lusitana</name>
    <dbReference type="NCBI Taxonomy" id="445327"/>
    <lineage>
        <taxon>Bacteria</taxon>
        <taxon>Pseudomonadati</taxon>
        <taxon>Planctomycetota</taxon>
        <taxon>Planctomycetia</taxon>
        <taxon>Pirellulales</taxon>
        <taxon>Pirellulaceae</taxon>
        <taxon>Neorhodopirellula</taxon>
    </lineage>
</organism>
<sequence length="88" mass="9787">MDATALERRQNRFRDPVMLTSLFVRRDCLYAGIPSGLVRLVLAREAVSESLIPVGLPVLHIDLAASKIGPSSTRCHWVELIPVLFFLA</sequence>
<evidence type="ECO:0000313" key="1">
    <source>
        <dbReference type="EMBL" id="SMP42279.1"/>
    </source>
</evidence>
<accession>A0ABY1PQ76</accession>
<proteinExistence type="predicted"/>
<comment type="caution">
    <text evidence="1">The sequence shown here is derived from an EMBL/GenBank/DDBJ whole genome shotgun (WGS) entry which is preliminary data.</text>
</comment>
<protein>
    <submittedName>
        <fullName evidence="1">Uncharacterized protein</fullName>
    </submittedName>
</protein>
<reference evidence="1 2" key="1">
    <citation type="submission" date="2017-05" db="EMBL/GenBank/DDBJ databases">
        <authorList>
            <person name="Varghese N."/>
            <person name="Submissions S."/>
        </authorList>
    </citation>
    <scope>NUCLEOTIDE SEQUENCE [LARGE SCALE GENOMIC DNA]</scope>
    <source>
        <strain evidence="1 2">DSM 25457</strain>
    </source>
</reference>
<dbReference type="EMBL" id="FXUG01000001">
    <property type="protein sequence ID" value="SMP42279.1"/>
    <property type="molecule type" value="Genomic_DNA"/>
</dbReference>